<organism evidence="2 3">
    <name type="scientific">Marininema halotolerans</name>
    <dbReference type="NCBI Taxonomy" id="1155944"/>
    <lineage>
        <taxon>Bacteria</taxon>
        <taxon>Bacillati</taxon>
        <taxon>Bacillota</taxon>
        <taxon>Bacilli</taxon>
        <taxon>Bacillales</taxon>
        <taxon>Thermoactinomycetaceae</taxon>
        <taxon>Marininema</taxon>
    </lineage>
</organism>
<evidence type="ECO:0000313" key="2">
    <source>
        <dbReference type="EMBL" id="SFS70442.1"/>
    </source>
</evidence>
<feature type="domain" description="Nudix hydrolase" evidence="1">
    <location>
        <begin position="29"/>
        <end position="170"/>
    </location>
</feature>
<evidence type="ECO:0000259" key="1">
    <source>
        <dbReference type="PROSITE" id="PS51462"/>
    </source>
</evidence>
<proteinExistence type="predicted"/>
<sequence>MIKEWIDVVDEQMRVIGTQTRLEVHRQGLWHQTFHCWVLRRGEKGAQKIVFQLRAENKSAFPGKMDASAAGHLSAGETPLDGVREVNEELGVNVERDQLVFLGVVQWEDDRGEGEKDREFCHLYLWETTLALDEFHPDPKEVAGLFEADVSDMVDFLRGERAHLPATGFTLREKQRIVEQRLLTEEDFCPFSPEYHQYLGDALCRRTV</sequence>
<keyword evidence="3" id="KW-1185">Reference proteome</keyword>
<dbReference type="EMBL" id="FPAA01000006">
    <property type="protein sequence ID" value="SFS70442.1"/>
    <property type="molecule type" value="Genomic_DNA"/>
</dbReference>
<dbReference type="GO" id="GO:0016853">
    <property type="term" value="F:isomerase activity"/>
    <property type="evidence" value="ECO:0007669"/>
    <property type="project" value="UniProtKB-KW"/>
</dbReference>
<protein>
    <submittedName>
        <fullName evidence="2">Isopentenyldiphosphate isomerase</fullName>
    </submittedName>
</protein>
<dbReference type="SUPFAM" id="SSF55811">
    <property type="entry name" value="Nudix"/>
    <property type="match status" value="1"/>
</dbReference>
<dbReference type="InterPro" id="IPR000086">
    <property type="entry name" value="NUDIX_hydrolase_dom"/>
</dbReference>
<dbReference type="PROSITE" id="PS51462">
    <property type="entry name" value="NUDIX"/>
    <property type="match status" value="1"/>
</dbReference>
<dbReference type="InterPro" id="IPR015797">
    <property type="entry name" value="NUDIX_hydrolase-like_dom_sf"/>
</dbReference>
<keyword evidence="2" id="KW-0413">Isomerase</keyword>
<dbReference type="Gene3D" id="3.90.79.10">
    <property type="entry name" value="Nucleoside Triphosphate Pyrophosphohydrolase"/>
    <property type="match status" value="1"/>
</dbReference>
<dbReference type="PANTHER" id="PTHR10885">
    <property type="entry name" value="ISOPENTENYL-DIPHOSPHATE DELTA-ISOMERASE"/>
    <property type="match status" value="1"/>
</dbReference>
<dbReference type="Pfam" id="PF00293">
    <property type="entry name" value="NUDIX"/>
    <property type="match status" value="1"/>
</dbReference>
<name>A0A1I6S0H5_9BACL</name>
<gene>
    <name evidence="2" type="ORF">SAMN05444972_10667</name>
</gene>
<dbReference type="AlphaFoldDB" id="A0A1I6S0H5"/>
<dbReference type="Proteomes" id="UP000198660">
    <property type="component" value="Unassembled WGS sequence"/>
</dbReference>
<evidence type="ECO:0000313" key="3">
    <source>
        <dbReference type="Proteomes" id="UP000198660"/>
    </source>
</evidence>
<reference evidence="3" key="1">
    <citation type="submission" date="2016-10" db="EMBL/GenBank/DDBJ databases">
        <authorList>
            <person name="Varghese N."/>
            <person name="Submissions S."/>
        </authorList>
    </citation>
    <scope>NUCLEOTIDE SEQUENCE [LARGE SCALE GENOMIC DNA]</scope>
    <source>
        <strain evidence="3">DSM 45789</strain>
    </source>
</reference>
<dbReference type="CDD" id="cd04692">
    <property type="entry name" value="NUDIX_Hydrolase"/>
    <property type="match status" value="1"/>
</dbReference>
<accession>A0A1I6S0H5</accession>
<dbReference type="RefSeq" id="WP_176391995.1">
    <property type="nucleotide sequence ID" value="NZ_FPAA01000006.1"/>
</dbReference>
<dbReference type="PANTHER" id="PTHR10885:SF0">
    <property type="entry name" value="ISOPENTENYL-DIPHOSPHATE DELTA-ISOMERASE"/>
    <property type="match status" value="1"/>
</dbReference>